<dbReference type="Proteomes" id="UP001222800">
    <property type="component" value="Chromosome"/>
</dbReference>
<reference evidence="1 2" key="1">
    <citation type="submission" date="2023-03" db="EMBL/GenBank/DDBJ databases">
        <title>Complete genome sequence of Tepidibacter sp. SWIR-1, isolated from a deep-sea hydrothermal vent.</title>
        <authorList>
            <person name="Li X."/>
        </authorList>
    </citation>
    <scope>NUCLEOTIDE SEQUENCE [LARGE SCALE GENOMIC DNA]</scope>
    <source>
        <strain evidence="1 2">SWIR-1</strain>
    </source>
</reference>
<organism evidence="1 2">
    <name type="scientific">Tepidibacter hydrothermalis</name>
    <dbReference type="NCBI Taxonomy" id="3036126"/>
    <lineage>
        <taxon>Bacteria</taxon>
        <taxon>Bacillati</taxon>
        <taxon>Bacillota</taxon>
        <taxon>Clostridia</taxon>
        <taxon>Peptostreptococcales</taxon>
        <taxon>Peptostreptococcaceae</taxon>
        <taxon>Tepidibacter</taxon>
    </lineage>
</organism>
<evidence type="ECO:0000313" key="2">
    <source>
        <dbReference type="Proteomes" id="UP001222800"/>
    </source>
</evidence>
<evidence type="ECO:0008006" key="3">
    <source>
        <dbReference type="Google" id="ProtNLM"/>
    </source>
</evidence>
<protein>
    <recommendedName>
        <fullName evidence="3">PsbP C-terminal domain-containing protein</fullName>
    </recommendedName>
</protein>
<proteinExistence type="predicted"/>
<dbReference type="EMBL" id="CP120733">
    <property type="protein sequence ID" value="WFD09030.1"/>
    <property type="molecule type" value="Genomic_DNA"/>
</dbReference>
<sequence length="209" mass="24121">MYKKIIILLITILFLLIGCNNSNVESSNTQIETNTFYKSDKLNFSFTTPKGWNVVEGLIGEEGSNEYAVTAYDNNNENNHIAITVIDAFELSNELSTEKIPRKNYSMSVLPKEIVDYHLRYMVNQQEKLYPNCKILEQDIKHIDDKKWIYVKCLYSFTSENGKEINANIIQYRTFYNGYGYSIIAISNANLNDEDTAIQKSIETFDITD</sequence>
<dbReference type="PROSITE" id="PS51257">
    <property type="entry name" value="PROKAR_LIPOPROTEIN"/>
    <property type="match status" value="1"/>
</dbReference>
<gene>
    <name evidence="1" type="ORF">P4S50_11600</name>
</gene>
<name>A0ABY8EDX9_9FIRM</name>
<evidence type="ECO:0000313" key="1">
    <source>
        <dbReference type="EMBL" id="WFD09030.1"/>
    </source>
</evidence>
<keyword evidence="2" id="KW-1185">Reference proteome</keyword>
<accession>A0ABY8EDX9</accession>
<dbReference type="RefSeq" id="WP_277730950.1">
    <property type="nucleotide sequence ID" value="NZ_CP120733.1"/>
</dbReference>